<dbReference type="NCBIfam" id="NF001136">
    <property type="entry name" value="PRK00142.1-4"/>
    <property type="match status" value="1"/>
</dbReference>
<name>A0A0F9XUB8_9ZZZZ</name>
<dbReference type="CDD" id="cd01518">
    <property type="entry name" value="RHOD_YceA"/>
    <property type="match status" value="1"/>
</dbReference>
<proteinExistence type="inferred from homology"/>
<evidence type="ECO:0000259" key="2">
    <source>
        <dbReference type="PROSITE" id="PS50206"/>
    </source>
</evidence>
<comment type="caution">
    <text evidence="3">The sequence shown here is derived from an EMBL/GenBank/DDBJ whole genome shotgun (WGS) entry which is preliminary data.</text>
</comment>
<dbReference type="InterPro" id="IPR020936">
    <property type="entry name" value="TrhO"/>
</dbReference>
<dbReference type="Pfam" id="PF17773">
    <property type="entry name" value="UPF0176_N"/>
    <property type="match status" value="1"/>
</dbReference>
<protein>
    <recommendedName>
        <fullName evidence="2">Rhodanese domain-containing protein</fullName>
    </recommendedName>
</protein>
<accession>A0A0F9XUB8</accession>
<sequence>MTDSIVVVALYKFVTLEDFENLRQPLLDTLTCNNVKGTLLLAREGINGTIAGSRQGMDAVLAWLRSDPRLADLDHKESLCADMPFYRTKVKLKKEIVTIGVPGVSPNEKVGTYVEPRDWNALISDPEVLVIDTRNDYEVSIGTFEGAIDPETKTFREFPEYVKEHFDPQKHKKVAMFCTGGIRCEKASSFMLQQGFDEVYHLKGGILKYFEEVPAQQSKWNGECFVFDNRVTVRHDLAPGSFDQCHACRHPISAEEKAAPQYEEGVSCPRCYDSLPEKTRRRAEERQRQVHLARVRNQPHPIGLSQDQASPNAKP</sequence>
<reference evidence="3" key="1">
    <citation type="journal article" date="2015" name="Nature">
        <title>Complex archaea that bridge the gap between prokaryotes and eukaryotes.</title>
        <authorList>
            <person name="Spang A."/>
            <person name="Saw J.H."/>
            <person name="Jorgensen S.L."/>
            <person name="Zaremba-Niedzwiedzka K."/>
            <person name="Martijn J."/>
            <person name="Lind A.E."/>
            <person name="van Eijk R."/>
            <person name="Schleper C."/>
            <person name="Guy L."/>
            <person name="Ettema T.J."/>
        </authorList>
    </citation>
    <scope>NUCLEOTIDE SEQUENCE</scope>
</reference>
<dbReference type="AlphaFoldDB" id="A0A0F9XUB8"/>
<dbReference type="PANTHER" id="PTHR43268">
    <property type="entry name" value="THIOSULFATE SULFURTRANSFERASE/RHODANESE-LIKE DOMAIN-CONTAINING PROTEIN 2"/>
    <property type="match status" value="1"/>
</dbReference>
<feature type="compositionally biased region" description="Basic and acidic residues" evidence="1">
    <location>
        <begin position="279"/>
        <end position="288"/>
    </location>
</feature>
<feature type="compositionally biased region" description="Polar residues" evidence="1">
    <location>
        <begin position="305"/>
        <end position="315"/>
    </location>
</feature>
<evidence type="ECO:0000256" key="1">
    <source>
        <dbReference type="SAM" id="MobiDB-lite"/>
    </source>
</evidence>
<dbReference type="SUPFAM" id="SSF52821">
    <property type="entry name" value="Rhodanese/Cell cycle control phosphatase"/>
    <property type="match status" value="1"/>
</dbReference>
<dbReference type="EMBL" id="LAZR01000067">
    <property type="protein sequence ID" value="KKN95933.1"/>
    <property type="molecule type" value="Genomic_DNA"/>
</dbReference>
<dbReference type="SMART" id="SM00450">
    <property type="entry name" value="RHOD"/>
    <property type="match status" value="1"/>
</dbReference>
<dbReference type="PANTHER" id="PTHR43268:SF3">
    <property type="entry name" value="RHODANESE-LIKE DOMAIN-CONTAINING PROTEIN 7-RELATED"/>
    <property type="match status" value="1"/>
</dbReference>
<dbReference type="InterPro" id="IPR040503">
    <property type="entry name" value="TRHO_N"/>
</dbReference>
<dbReference type="Pfam" id="PF00581">
    <property type="entry name" value="Rhodanese"/>
    <property type="match status" value="1"/>
</dbReference>
<gene>
    <name evidence="3" type="ORF">LCGC14_0171680</name>
</gene>
<feature type="region of interest" description="Disordered" evidence="1">
    <location>
        <begin position="279"/>
        <end position="315"/>
    </location>
</feature>
<dbReference type="InterPro" id="IPR036873">
    <property type="entry name" value="Rhodanese-like_dom_sf"/>
</dbReference>
<organism evidence="3">
    <name type="scientific">marine sediment metagenome</name>
    <dbReference type="NCBI Taxonomy" id="412755"/>
    <lineage>
        <taxon>unclassified sequences</taxon>
        <taxon>metagenomes</taxon>
        <taxon>ecological metagenomes</taxon>
    </lineage>
</organism>
<dbReference type="PROSITE" id="PS50206">
    <property type="entry name" value="RHODANESE_3"/>
    <property type="match status" value="1"/>
</dbReference>
<dbReference type="HAMAP" id="MF_00469">
    <property type="entry name" value="TrhO"/>
    <property type="match status" value="1"/>
</dbReference>
<dbReference type="Gene3D" id="3.40.250.10">
    <property type="entry name" value="Rhodanese-like domain"/>
    <property type="match status" value="1"/>
</dbReference>
<dbReference type="Gene3D" id="3.30.70.100">
    <property type="match status" value="1"/>
</dbReference>
<evidence type="ECO:0000313" key="3">
    <source>
        <dbReference type="EMBL" id="KKN95933.1"/>
    </source>
</evidence>
<feature type="domain" description="Rhodanese" evidence="2">
    <location>
        <begin position="124"/>
        <end position="218"/>
    </location>
</feature>
<dbReference type="InterPro" id="IPR001763">
    <property type="entry name" value="Rhodanese-like_dom"/>
</dbReference>